<name>A0A165BV09_9APHY</name>
<dbReference type="AlphaFoldDB" id="A0A165BV09"/>
<dbReference type="EMBL" id="KV427661">
    <property type="protein sequence ID" value="KZT01706.1"/>
    <property type="molecule type" value="Genomic_DNA"/>
</dbReference>
<evidence type="ECO:0000313" key="2">
    <source>
        <dbReference type="Proteomes" id="UP000076871"/>
    </source>
</evidence>
<reference evidence="1 2" key="1">
    <citation type="journal article" date="2016" name="Mol. Biol. Evol.">
        <title>Comparative Genomics of Early-Diverging Mushroom-Forming Fungi Provides Insights into the Origins of Lignocellulose Decay Capabilities.</title>
        <authorList>
            <person name="Nagy L.G."/>
            <person name="Riley R."/>
            <person name="Tritt A."/>
            <person name="Adam C."/>
            <person name="Daum C."/>
            <person name="Floudas D."/>
            <person name="Sun H."/>
            <person name="Yadav J.S."/>
            <person name="Pangilinan J."/>
            <person name="Larsson K.H."/>
            <person name="Matsuura K."/>
            <person name="Barry K."/>
            <person name="Labutti K."/>
            <person name="Kuo R."/>
            <person name="Ohm R.A."/>
            <person name="Bhattacharya S.S."/>
            <person name="Shirouzu T."/>
            <person name="Yoshinaga Y."/>
            <person name="Martin F.M."/>
            <person name="Grigoriev I.V."/>
            <person name="Hibbett D.S."/>
        </authorList>
    </citation>
    <scope>NUCLEOTIDE SEQUENCE [LARGE SCALE GENOMIC DNA]</scope>
    <source>
        <strain evidence="1 2">93-53</strain>
    </source>
</reference>
<dbReference type="InParanoid" id="A0A165BV09"/>
<proteinExistence type="predicted"/>
<evidence type="ECO:0000313" key="1">
    <source>
        <dbReference type="EMBL" id="KZT01706.1"/>
    </source>
</evidence>
<protein>
    <submittedName>
        <fullName evidence="1">Uncharacterized protein</fullName>
    </submittedName>
</protein>
<keyword evidence="2" id="KW-1185">Reference proteome</keyword>
<dbReference type="Proteomes" id="UP000076871">
    <property type="component" value="Unassembled WGS sequence"/>
</dbReference>
<accession>A0A165BV09</accession>
<dbReference type="RefSeq" id="XP_040759446.1">
    <property type="nucleotide sequence ID" value="XM_040909946.1"/>
</dbReference>
<dbReference type="GeneID" id="63826975"/>
<gene>
    <name evidence="1" type="ORF">LAESUDRAFT_730984</name>
</gene>
<organism evidence="1 2">
    <name type="scientific">Laetiporus sulphureus 93-53</name>
    <dbReference type="NCBI Taxonomy" id="1314785"/>
    <lineage>
        <taxon>Eukaryota</taxon>
        <taxon>Fungi</taxon>
        <taxon>Dikarya</taxon>
        <taxon>Basidiomycota</taxon>
        <taxon>Agaricomycotina</taxon>
        <taxon>Agaricomycetes</taxon>
        <taxon>Polyporales</taxon>
        <taxon>Laetiporus</taxon>
    </lineage>
</organism>
<sequence length="117" mass="13032">MIRSLPPASELTEWYVTVTMACKTLQSPGTTTSFSYHLQCSVVDRGPPIHQYLDHMTLSSFGGEQIMDIQVTISALPTIDCIYNNEIMSGSKQVHACTAHHDSASLNVERTRNVRDF</sequence>